<feature type="compositionally biased region" description="Basic and acidic residues" evidence="1">
    <location>
        <begin position="452"/>
        <end position="462"/>
    </location>
</feature>
<feature type="compositionally biased region" description="Low complexity" evidence="1">
    <location>
        <begin position="538"/>
        <end position="569"/>
    </location>
</feature>
<evidence type="ECO:0000256" key="1">
    <source>
        <dbReference type="SAM" id="MobiDB-lite"/>
    </source>
</evidence>
<feature type="compositionally biased region" description="Basic and acidic residues" evidence="1">
    <location>
        <begin position="328"/>
        <end position="338"/>
    </location>
</feature>
<feature type="compositionally biased region" description="Low complexity" evidence="1">
    <location>
        <begin position="477"/>
        <end position="488"/>
    </location>
</feature>
<feature type="compositionally biased region" description="Polar residues" evidence="1">
    <location>
        <begin position="146"/>
        <end position="162"/>
    </location>
</feature>
<feature type="compositionally biased region" description="Low complexity" evidence="1">
    <location>
        <begin position="286"/>
        <end position="304"/>
    </location>
</feature>
<feature type="compositionally biased region" description="Basic and acidic residues" evidence="1">
    <location>
        <begin position="204"/>
        <end position="214"/>
    </location>
</feature>
<dbReference type="PANTHER" id="PTHR47372">
    <property type="entry name" value="DAUER UP-REGULATED-RELATED"/>
    <property type="match status" value="1"/>
</dbReference>
<keyword evidence="3" id="KW-1185">Reference proteome</keyword>
<evidence type="ECO:0000313" key="2">
    <source>
        <dbReference type="EMBL" id="CAK0783314.1"/>
    </source>
</evidence>
<reference evidence="2 3" key="1">
    <citation type="submission" date="2023-10" db="EMBL/GenBank/DDBJ databases">
        <authorList>
            <person name="Maclean D."/>
            <person name="Macfadyen A."/>
        </authorList>
    </citation>
    <scope>NUCLEOTIDE SEQUENCE [LARGE SCALE GENOMIC DNA]</scope>
</reference>
<feature type="region of interest" description="Disordered" evidence="1">
    <location>
        <begin position="146"/>
        <end position="581"/>
    </location>
</feature>
<name>A0AAV1I7J3_9CHLO</name>
<dbReference type="PANTHER" id="PTHR47372:SF11">
    <property type="entry name" value="RE19971P"/>
    <property type="match status" value="1"/>
</dbReference>
<protein>
    <submittedName>
        <fullName evidence="2">Uncharacterized protein</fullName>
    </submittedName>
</protein>
<dbReference type="EMBL" id="CAUYUE010000008">
    <property type="protein sequence ID" value="CAK0783314.1"/>
    <property type="molecule type" value="Genomic_DNA"/>
</dbReference>
<feature type="compositionally biased region" description="Basic and acidic residues" evidence="1">
    <location>
        <begin position="264"/>
        <end position="276"/>
    </location>
</feature>
<feature type="compositionally biased region" description="Basic and acidic residues" evidence="1">
    <location>
        <begin position="390"/>
        <end position="400"/>
    </location>
</feature>
<feature type="compositionally biased region" description="Low complexity" evidence="1">
    <location>
        <begin position="414"/>
        <end position="428"/>
    </location>
</feature>
<feature type="compositionally biased region" description="Low complexity" evidence="1">
    <location>
        <begin position="348"/>
        <end position="366"/>
    </location>
</feature>
<feature type="compositionally biased region" description="Low complexity" evidence="1">
    <location>
        <begin position="215"/>
        <end position="227"/>
    </location>
</feature>
<proteinExistence type="predicted"/>
<feature type="compositionally biased region" description="Polar residues" evidence="1">
    <location>
        <begin position="183"/>
        <end position="193"/>
    </location>
</feature>
<evidence type="ECO:0000313" key="3">
    <source>
        <dbReference type="Proteomes" id="UP001314263"/>
    </source>
</evidence>
<dbReference type="Proteomes" id="UP001314263">
    <property type="component" value="Unassembled WGS sequence"/>
</dbReference>
<organism evidence="2 3">
    <name type="scientific">Coccomyxa viridis</name>
    <dbReference type="NCBI Taxonomy" id="1274662"/>
    <lineage>
        <taxon>Eukaryota</taxon>
        <taxon>Viridiplantae</taxon>
        <taxon>Chlorophyta</taxon>
        <taxon>core chlorophytes</taxon>
        <taxon>Trebouxiophyceae</taxon>
        <taxon>Trebouxiophyceae incertae sedis</taxon>
        <taxon>Coccomyxaceae</taxon>
        <taxon>Coccomyxa</taxon>
    </lineage>
</organism>
<accession>A0AAV1I7J3</accession>
<comment type="caution">
    <text evidence="2">The sequence shown here is derived from an EMBL/GenBank/DDBJ whole genome shotgun (WGS) entry which is preliminary data.</text>
</comment>
<gene>
    <name evidence="2" type="ORF">CVIRNUC_006513</name>
</gene>
<sequence length="581" mass="57251">MINAIPSETLLASIQLRIALPLYRELHIRLQVMALSTSSVSQAFTGKAFSSAQKPSRRPRVSRSALVCKASQENKGDVILKAAGAALGALAAVQLGLAGPAAADVTFDSSRSGAPPQNKDAVNLPSTFFKTGDTLQEKLGFTEDAQNQGSKIGQQSFPNASQEDAKIEKTAKSAQKGLEKAAQNVTPDTSDLSNPFDGAGGIADKAKGAAKDVGKSLNPSSSNLPSPGAAADKASGNAKGLAGDAKRAGKNLASDLSENPLDGLADKAKGAAKDVGKGLNPGSSNLPDPSAAADKAAGNAKGLASDAKQGAKNVASDLSENPLSGLGDKAKGAAKDVGKGLNPGSSKLPNPSAAADKAAGNAKGLASDAKQGAKNVASDLSENPLAGLGDKAKGAAKDVGKGLNPGSSNLPSPGAAADKAAGNAKGLASDAQKAGKNLASDLSENPLSGLGDKAKGATKDVGKGLNPGSSNLPDPSAAADKAAGNAKGLAKDVKQAGKNLASDLSDLPNPFDKGLQNPFDGPGGLADQAKGTAKDIGKSLNPSSSDLPDPSAAADKAAGKAKSLASDASGTVKGLKANPNT</sequence>
<dbReference type="AlphaFoldDB" id="A0AAV1I7J3"/>